<evidence type="ECO:0000313" key="3">
    <source>
        <dbReference type="Proteomes" id="UP001383192"/>
    </source>
</evidence>
<feature type="region of interest" description="Disordered" evidence="1">
    <location>
        <begin position="241"/>
        <end position="276"/>
    </location>
</feature>
<organism evidence="2 3">
    <name type="scientific">Paramarasmius palmivorus</name>
    <dbReference type="NCBI Taxonomy" id="297713"/>
    <lineage>
        <taxon>Eukaryota</taxon>
        <taxon>Fungi</taxon>
        <taxon>Dikarya</taxon>
        <taxon>Basidiomycota</taxon>
        <taxon>Agaricomycotina</taxon>
        <taxon>Agaricomycetes</taxon>
        <taxon>Agaricomycetidae</taxon>
        <taxon>Agaricales</taxon>
        <taxon>Marasmiineae</taxon>
        <taxon>Marasmiaceae</taxon>
        <taxon>Paramarasmius</taxon>
    </lineage>
</organism>
<protein>
    <submittedName>
        <fullName evidence="2">Uncharacterized protein</fullName>
    </submittedName>
</protein>
<name>A0AAW0ARL4_9AGAR</name>
<sequence length="276" mass="31691">MLLSDIAMYFLSLFEVHCNVRTLPAVNIERTTQSRGQKSSTRSRQDIASNEVDIEVFKTKYRAAWNALLVLVGEVALQKQMPGYQPLQDQDVRSHEDQDSYCTITSRKTRPVTDSRPLLVPGESKRSLSWIWTGVDVTGDSRAMQEALRIEWSKCWARKRRWDEELALVLEEKRRAVVSLEFEADRWQRVASEGQNLAPEGYTAYALRQAAVRKGLVQKFQSLWRTPIRQRRRVKGVVARVEGGVDDEDGEGEDDVSEEEQLALDLDEDEDDEDDD</sequence>
<proteinExistence type="predicted"/>
<evidence type="ECO:0000313" key="2">
    <source>
        <dbReference type="EMBL" id="KAK7015127.1"/>
    </source>
</evidence>
<dbReference type="AlphaFoldDB" id="A0AAW0ARL4"/>
<feature type="compositionally biased region" description="Acidic residues" evidence="1">
    <location>
        <begin position="244"/>
        <end position="276"/>
    </location>
</feature>
<reference evidence="2 3" key="1">
    <citation type="submission" date="2024-01" db="EMBL/GenBank/DDBJ databases">
        <title>A draft genome for a cacao thread blight-causing isolate of Paramarasmius palmivorus.</title>
        <authorList>
            <person name="Baruah I.K."/>
            <person name="Bukari Y."/>
            <person name="Amoako-Attah I."/>
            <person name="Meinhardt L.W."/>
            <person name="Bailey B.A."/>
            <person name="Cohen S.P."/>
        </authorList>
    </citation>
    <scope>NUCLEOTIDE SEQUENCE [LARGE SCALE GENOMIC DNA]</scope>
    <source>
        <strain evidence="2 3">GH-12</strain>
    </source>
</reference>
<evidence type="ECO:0000256" key="1">
    <source>
        <dbReference type="SAM" id="MobiDB-lite"/>
    </source>
</evidence>
<dbReference type="Proteomes" id="UP001383192">
    <property type="component" value="Unassembled WGS sequence"/>
</dbReference>
<gene>
    <name evidence="2" type="ORF">VNI00_019208</name>
</gene>
<accession>A0AAW0ARL4</accession>
<dbReference type="EMBL" id="JAYKXP010000332">
    <property type="protein sequence ID" value="KAK7015127.1"/>
    <property type="molecule type" value="Genomic_DNA"/>
</dbReference>
<keyword evidence="3" id="KW-1185">Reference proteome</keyword>
<comment type="caution">
    <text evidence="2">The sequence shown here is derived from an EMBL/GenBank/DDBJ whole genome shotgun (WGS) entry which is preliminary data.</text>
</comment>